<dbReference type="InterPro" id="IPR045863">
    <property type="entry name" value="CorA_TM1_TM2"/>
</dbReference>
<dbReference type="PANTHER" id="PTHR46494:SF1">
    <property type="entry name" value="CORA FAMILY METAL ION TRANSPORTER (EUROFUNG)"/>
    <property type="match status" value="1"/>
</dbReference>
<dbReference type="SUPFAM" id="SSF144083">
    <property type="entry name" value="Magnesium transport protein CorA, transmembrane region"/>
    <property type="match status" value="1"/>
</dbReference>
<dbReference type="OrthoDB" id="4815667at2"/>
<evidence type="ECO:0000256" key="7">
    <source>
        <dbReference type="ARBA" id="ARBA00023136"/>
    </source>
</evidence>
<evidence type="ECO:0000256" key="8">
    <source>
        <dbReference type="SAM" id="Phobius"/>
    </source>
</evidence>
<dbReference type="GO" id="GO:0015087">
    <property type="term" value="F:cobalt ion transmembrane transporter activity"/>
    <property type="evidence" value="ECO:0007669"/>
    <property type="project" value="TreeGrafter"/>
</dbReference>
<reference evidence="9 10" key="1">
    <citation type="submission" date="2019-07" db="EMBL/GenBank/DDBJ databases">
        <title>Cryptosporangium phraense sp. nov., isolated from plant litter.</title>
        <authorList>
            <person name="Suriyachadkun C."/>
        </authorList>
    </citation>
    <scope>NUCLEOTIDE SEQUENCE [LARGE SCALE GENOMIC DNA]</scope>
    <source>
        <strain evidence="9 10">A-T 5661</strain>
    </source>
</reference>
<feature type="transmembrane region" description="Helical" evidence="8">
    <location>
        <begin position="297"/>
        <end position="317"/>
    </location>
</feature>
<dbReference type="InterPro" id="IPR002523">
    <property type="entry name" value="MgTranspt_CorA/ZnTranspt_ZntB"/>
</dbReference>
<keyword evidence="7 8" id="KW-0472">Membrane</keyword>
<dbReference type="Gene3D" id="3.30.460.20">
    <property type="entry name" value="CorA soluble domain-like"/>
    <property type="match status" value="1"/>
</dbReference>
<evidence type="ECO:0000256" key="5">
    <source>
        <dbReference type="ARBA" id="ARBA00022692"/>
    </source>
</evidence>
<evidence type="ECO:0000313" key="9">
    <source>
        <dbReference type="EMBL" id="TQS42687.1"/>
    </source>
</evidence>
<accession>A0A545AMX3</accession>
<keyword evidence="6 8" id="KW-1133">Transmembrane helix</keyword>
<dbReference type="SUPFAM" id="SSF143865">
    <property type="entry name" value="CorA soluble domain-like"/>
    <property type="match status" value="1"/>
</dbReference>
<dbReference type="GO" id="GO:0015095">
    <property type="term" value="F:magnesium ion transmembrane transporter activity"/>
    <property type="evidence" value="ECO:0007669"/>
    <property type="project" value="TreeGrafter"/>
</dbReference>
<keyword evidence="4" id="KW-1003">Cell membrane</keyword>
<comment type="subcellular location">
    <subcellularLocation>
        <location evidence="1">Cell membrane</location>
        <topology evidence="1">Multi-pass membrane protein</topology>
    </subcellularLocation>
</comment>
<dbReference type="AlphaFoldDB" id="A0A545AMX3"/>
<evidence type="ECO:0000256" key="4">
    <source>
        <dbReference type="ARBA" id="ARBA00022475"/>
    </source>
</evidence>
<dbReference type="GO" id="GO:0005886">
    <property type="term" value="C:plasma membrane"/>
    <property type="evidence" value="ECO:0007669"/>
    <property type="project" value="UniProtKB-SubCell"/>
</dbReference>
<sequence length="324" mass="35541">MDVRVFRETGVESADDLPKALAGNDLVWVDVPPGDAEGARVLEEVFGFHHQAIEDAARRNPAPKLHVYSDHVFLVLHAPELGAGGHVHYIELDVFLGPKYLVTVHGPLNPAVSPELALVETGPLLEKVDAGRWTPTSSYDIAHAVITALNRRMAHHVSTLTTDTWQLEREVTGGAMHGNPEPFLDEMFRVRHGLQAVQTMASLDRQLFGRLERLRVLSDEGQLLVGDASDQFGRITAMAEAQSDYLQGVIALYQTRTNTKMTVAAERLAVIAAVTLPVTAISSVLGMNIIVNEATSWPALVVVLTAMALLSGWLLIWTKRQGWW</sequence>
<evidence type="ECO:0000256" key="6">
    <source>
        <dbReference type="ARBA" id="ARBA00022989"/>
    </source>
</evidence>
<organism evidence="9 10">
    <name type="scientific">Cryptosporangium phraense</name>
    <dbReference type="NCBI Taxonomy" id="2593070"/>
    <lineage>
        <taxon>Bacteria</taxon>
        <taxon>Bacillati</taxon>
        <taxon>Actinomycetota</taxon>
        <taxon>Actinomycetes</taxon>
        <taxon>Cryptosporangiales</taxon>
        <taxon>Cryptosporangiaceae</taxon>
        <taxon>Cryptosporangium</taxon>
    </lineage>
</organism>
<gene>
    <name evidence="9" type="ORF">FL583_23670</name>
</gene>
<dbReference type="GO" id="GO:0000287">
    <property type="term" value="F:magnesium ion binding"/>
    <property type="evidence" value="ECO:0007669"/>
    <property type="project" value="TreeGrafter"/>
</dbReference>
<dbReference type="Gene3D" id="1.20.58.340">
    <property type="entry name" value="Magnesium transport protein CorA, transmembrane region"/>
    <property type="match status" value="2"/>
</dbReference>
<dbReference type="GO" id="GO:0050897">
    <property type="term" value="F:cobalt ion binding"/>
    <property type="evidence" value="ECO:0007669"/>
    <property type="project" value="TreeGrafter"/>
</dbReference>
<keyword evidence="5 8" id="KW-0812">Transmembrane</keyword>
<dbReference type="Proteomes" id="UP000317982">
    <property type="component" value="Unassembled WGS sequence"/>
</dbReference>
<name>A0A545AMX3_9ACTN</name>
<evidence type="ECO:0000256" key="2">
    <source>
        <dbReference type="ARBA" id="ARBA00009765"/>
    </source>
</evidence>
<keyword evidence="10" id="KW-1185">Reference proteome</keyword>
<dbReference type="EMBL" id="VIRS01000017">
    <property type="protein sequence ID" value="TQS42687.1"/>
    <property type="molecule type" value="Genomic_DNA"/>
</dbReference>
<evidence type="ECO:0000313" key="10">
    <source>
        <dbReference type="Proteomes" id="UP000317982"/>
    </source>
</evidence>
<evidence type="ECO:0000256" key="1">
    <source>
        <dbReference type="ARBA" id="ARBA00004651"/>
    </source>
</evidence>
<proteinExistence type="inferred from homology"/>
<comment type="similarity">
    <text evidence="2">Belongs to the CorA metal ion transporter (MIT) (TC 1.A.35) family.</text>
</comment>
<keyword evidence="3" id="KW-0813">Transport</keyword>
<dbReference type="Pfam" id="PF01544">
    <property type="entry name" value="CorA"/>
    <property type="match status" value="1"/>
</dbReference>
<evidence type="ECO:0000256" key="3">
    <source>
        <dbReference type="ARBA" id="ARBA00022448"/>
    </source>
</evidence>
<feature type="transmembrane region" description="Helical" evidence="8">
    <location>
        <begin position="268"/>
        <end position="291"/>
    </location>
</feature>
<comment type="caution">
    <text evidence="9">The sequence shown here is derived from an EMBL/GenBank/DDBJ whole genome shotgun (WGS) entry which is preliminary data.</text>
</comment>
<dbReference type="CDD" id="cd12822">
    <property type="entry name" value="TmCorA-like"/>
    <property type="match status" value="1"/>
</dbReference>
<dbReference type="PANTHER" id="PTHR46494">
    <property type="entry name" value="CORA FAMILY METAL ION TRANSPORTER (EUROFUNG)"/>
    <property type="match status" value="1"/>
</dbReference>
<dbReference type="InterPro" id="IPR045861">
    <property type="entry name" value="CorA_cytoplasmic_dom"/>
</dbReference>
<dbReference type="InParanoid" id="A0A545AMX3"/>
<dbReference type="RefSeq" id="WP_142706994.1">
    <property type="nucleotide sequence ID" value="NZ_VIRS01000017.1"/>
</dbReference>
<protein>
    <submittedName>
        <fullName evidence="9">Magnesium transporter CorA family protein</fullName>
    </submittedName>
</protein>